<reference evidence="16 17" key="1">
    <citation type="submission" date="2019-07" db="EMBL/GenBank/DDBJ databases">
        <authorList>
            <person name="Jastrzebski P J."/>
            <person name="Paukszto L."/>
            <person name="Jastrzebski P J."/>
        </authorList>
    </citation>
    <scope>NUCLEOTIDE SEQUENCE [LARGE SCALE GENOMIC DNA]</scope>
    <source>
        <strain evidence="16 17">WMS-il1</strain>
    </source>
</reference>
<dbReference type="Gene3D" id="6.10.140.2220">
    <property type="match status" value="1"/>
</dbReference>
<keyword evidence="3" id="KW-0158">Chromosome</keyword>
<evidence type="ECO:0000256" key="8">
    <source>
        <dbReference type="ARBA" id="ARBA00023015"/>
    </source>
</evidence>
<dbReference type="SUPFAM" id="SSF144232">
    <property type="entry name" value="HIT/MYND zinc finger-like"/>
    <property type="match status" value="1"/>
</dbReference>
<dbReference type="PROSITE" id="PS01360">
    <property type="entry name" value="ZF_MYND_1"/>
    <property type="match status" value="1"/>
</dbReference>
<keyword evidence="4" id="KW-0479">Metal-binding</keyword>
<evidence type="ECO:0000313" key="17">
    <source>
        <dbReference type="Proteomes" id="UP000321570"/>
    </source>
</evidence>
<keyword evidence="13" id="KW-0175">Coiled coil</keyword>
<evidence type="ECO:0000259" key="15">
    <source>
        <dbReference type="PROSITE" id="PS50865"/>
    </source>
</evidence>
<evidence type="ECO:0000256" key="13">
    <source>
        <dbReference type="SAM" id="Coils"/>
    </source>
</evidence>
<keyword evidence="8" id="KW-0805">Transcription regulation</keyword>
<keyword evidence="7" id="KW-0156">Chromatin regulator</keyword>
<dbReference type="AlphaFoldDB" id="A0A564YNA2"/>
<feature type="region of interest" description="Disordered" evidence="14">
    <location>
        <begin position="79"/>
        <end position="105"/>
    </location>
</feature>
<dbReference type="InterPro" id="IPR002893">
    <property type="entry name" value="Znf_MYND"/>
</dbReference>
<keyword evidence="17" id="KW-1185">Reference proteome</keyword>
<evidence type="ECO:0000256" key="10">
    <source>
        <dbReference type="ARBA" id="ARBA00023163"/>
    </source>
</evidence>
<dbReference type="InterPro" id="IPR057053">
    <property type="entry name" value="MYND_ZMYND11_ZMYD8"/>
</dbReference>
<dbReference type="GO" id="GO:0005634">
    <property type="term" value="C:nucleus"/>
    <property type="evidence" value="ECO:0007669"/>
    <property type="project" value="UniProtKB-SubCell"/>
</dbReference>
<dbReference type="Proteomes" id="UP000321570">
    <property type="component" value="Unassembled WGS sequence"/>
</dbReference>
<name>A0A564YNA2_HYMDI</name>
<accession>A0A564YNA2</accession>
<evidence type="ECO:0000313" key="16">
    <source>
        <dbReference type="EMBL" id="VUZ48650.1"/>
    </source>
</evidence>
<dbReference type="GO" id="GO:0005694">
    <property type="term" value="C:chromosome"/>
    <property type="evidence" value="ECO:0007669"/>
    <property type="project" value="UniProtKB-SubCell"/>
</dbReference>
<dbReference type="PANTHER" id="PTHR46453:SF4">
    <property type="entry name" value="PHD FINGER PROTEIN 24"/>
    <property type="match status" value="1"/>
</dbReference>
<evidence type="ECO:0000256" key="7">
    <source>
        <dbReference type="ARBA" id="ARBA00022853"/>
    </source>
</evidence>
<gene>
    <name evidence="16" type="ORF">WMSIL1_LOCUS7813</name>
</gene>
<evidence type="ECO:0000256" key="6">
    <source>
        <dbReference type="ARBA" id="ARBA00022833"/>
    </source>
</evidence>
<dbReference type="GO" id="GO:0008270">
    <property type="term" value="F:zinc ion binding"/>
    <property type="evidence" value="ECO:0007669"/>
    <property type="project" value="UniProtKB-KW"/>
</dbReference>
<dbReference type="Pfam" id="PF24324">
    <property type="entry name" value="MYND_ZMYND11_ZMYD8"/>
    <property type="match status" value="1"/>
</dbReference>
<dbReference type="GO" id="GO:0140006">
    <property type="term" value="F:histone H3 reader activity"/>
    <property type="evidence" value="ECO:0007669"/>
    <property type="project" value="UniProtKB-ARBA"/>
</dbReference>
<keyword evidence="10" id="KW-0804">Transcription</keyword>
<evidence type="ECO:0000256" key="9">
    <source>
        <dbReference type="ARBA" id="ARBA00023117"/>
    </source>
</evidence>
<comment type="subcellular location">
    <subcellularLocation>
        <location evidence="2">Chromosome</location>
    </subcellularLocation>
    <subcellularLocation>
        <location evidence="1">Nucleus</location>
    </subcellularLocation>
</comment>
<evidence type="ECO:0000256" key="3">
    <source>
        <dbReference type="ARBA" id="ARBA00022454"/>
    </source>
</evidence>
<keyword evidence="9" id="KW-0103">Bromodomain</keyword>
<evidence type="ECO:0000256" key="12">
    <source>
        <dbReference type="PROSITE-ProRule" id="PRU00134"/>
    </source>
</evidence>
<evidence type="ECO:0000256" key="4">
    <source>
        <dbReference type="ARBA" id="ARBA00022723"/>
    </source>
</evidence>
<dbReference type="FunFam" id="6.10.140.2220:FF:000002">
    <property type="entry name" value="Protein kinase C-binding protein 1 isoform C"/>
    <property type="match status" value="1"/>
</dbReference>
<keyword evidence="5 12" id="KW-0863">Zinc-finger</keyword>
<sequence>MDETADTPDTETFPASDSTVSTLPLRLSEGLGQSDLRTSLVTHFQEARDSFSRSLQSLLDGFFQNLEESVNDAAVSWSRGPSATVSEPDLSLSSKPPISTTDQSTQTPRCVVVSTQFLQRNRLEKTLLKAEVLRLTQELERARLEKEYTRLEIATNQHDHLSELRAVWEAETHAIVDGVVEICEQDANKKIQEVKKKQWCTYCGSEAFFYCCWNTVYCNTTCQQLHWPEHMNSCTHPKRQIMSQPQSNQRQMR</sequence>
<keyword evidence="11" id="KW-0539">Nucleus</keyword>
<dbReference type="EMBL" id="CABIJS010000299">
    <property type="protein sequence ID" value="VUZ48650.1"/>
    <property type="molecule type" value="Genomic_DNA"/>
</dbReference>
<evidence type="ECO:0000256" key="2">
    <source>
        <dbReference type="ARBA" id="ARBA00004286"/>
    </source>
</evidence>
<dbReference type="Pfam" id="PF23460">
    <property type="entry name" value="ZMYND8_CC"/>
    <property type="match status" value="1"/>
</dbReference>
<feature type="coiled-coil region" evidence="13">
    <location>
        <begin position="125"/>
        <end position="154"/>
    </location>
</feature>
<evidence type="ECO:0000256" key="11">
    <source>
        <dbReference type="ARBA" id="ARBA00023242"/>
    </source>
</evidence>
<dbReference type="PANTHER" id="PTHR46453">
    <property type="entry name" value="PROTEIN KINASE C-BINDING PROTEIN 1"/>
    <property type="match status" value="1"/>
</dbReference>
<evidence type="ECO:0000256" key="1">
    <source>
        <dbReference type="ARBA" id="ARBA00004123"/>
    </source>
</evidence>
<dbReference type="PROSITE" id="PS50865">
    <property type="entry name" value="ZF_MYND_2"/>
    <property type="match status" value="1"/>
</dbReference>
<evidence type="ECO:0000256" key="14">
    <source>
        <dbReference type="SAM" id="MobiDB-lite"/>
    </source>
</evidence>
<dbReference type="GO" id="GO:0005737">
    <property type="term" value="C:cytoplasm"/>
    <property type="evidence" value="ECO:0007669"/>
    <property type="project" value="TreeGrafter"/>
</dbReference>
<dbReference type="GO" id="GO:0003714">
    <property type="term" value="F:transcription corepressor activity"/>
    <property type="evidence" value="ECO:0007669"/>
    <property type="project" value="TreeGrafter"/>
</dbReference>
<organism evidence="16 17">
    <name type="scientific">Hymenolepis diminuta</name>
    <name type="common">Rat tapeworm</name>
    <dbReference type="NCBI Taxonomy" id="6216"/>
    <lineage>
        <taxon>Eukaryota</taxon>
        <taxon>Metazoa</taxon>
        <taxon>Spiralia</taxon>
        <taxon>Lophotrochozoa</taxon>
        <taxon>Platyhelminthes</taxon>
        <taxon>Cestoda</taxon>
        <taxon>Eucestoda</taxon>
        <taxon>Cyclophyllidea</taxon>
        <taxon>Hymenolepididae</taxon>
        <taxon>Hymenolepis</taxon>
    </lineage>
</organism>
<protein>
    <recommendedName>
        <fullName evidence="15">MYND-type domain-containing protein</fullName>
    </recommendedName>
</protein>
<evidence type="ECO:0000256" key="5">
    <source>
        <dbReference type="ARBA" id="ARBA00022771"/>
    </source>
</evidence>
<proteinExistence type="predicted"/>
<feature type="region of interest" description="Disordered" evidence="14">
    <location>
        <begin position="1"/>
        <end position="21"/>
    </location>
</feature>
<keyword evidence="6" id="KW-0862">Zinc</keyword>
<feature type="domain" description="MYND-type" evidence="15">
    <location>
        <begin position="200"/>
        <end position="234"/>
    </location>
</feature>
<dbReference type="InterPro" id="IPR056987">
    <property type="entry name" value="ZMYND8_CC"/>
</dbReference>